<accession>A0ABM1LJ25</accession>
<feature type="domain" description="F-box associated beta-propeller type 1" evidence="1">
    <location>
        <begin position="26"/>
        <end position="168"/>
    </location>
</feature>
<name>A0ABM1LJ25_PRUMU</name>
<gene>
    <name evidence="3" type="primary">LOC103334890</name>
</gene>
<evidence type="ECO:0000313" key="3">
    <source>
        <dbReference type="RefSeq" id="XP_016647402.1"/>
    </source>
</evidence>
<dbReference type="PANTHER" id="PTHR31672:SF13">
    <property type="entry name" value="F-BOX PROTEIN CPR30-LIKE"/>
    <property type="match status" value="1"/>
</dbReference>
<dbReference type="NCBIfam" id="TIGR01640">
    <property type="entry name" value="F_box_assoc_1"/>
    <property type="match status" value="1"/>
</dbReference>
<evidence type="ECO:0000313" key="2">
    <source>
        <dbReference type="Proteomes" id="UP000694861"/>
    </source>
</evidence>
<dbReference type="InterPro" id="IPR006527">
    <property type="entry name" value="F-box-assoc_dom_typ1"/>
</dbReference>
<dbReference type="GeneID" id="103334890"/>
<evidence type="ECO:0000259" key="1">
    <source>
        <dbReference type="Pfam" id="PF07734"/>
    </source>
</evidence>
<dbReference type="InterPro" id="IPR017451">
    <property type="entry name" value="F-box-assoc_interact_dom"/>
</dbReference>
<dbReference type="RefSeq" id="XP_016647402.1">
    <property type="nucleotide sequence ID" value="XM_016791916.1"/>
</dbReference>
<reference evidence="3" key="2">
    <citation type="submission" date="2025-08" db="UniProtKB">
        <authorList>
            <consortium name="RefSeq"/>
        </authorList>
    </citation>
    <scope>IDENTIFICATION</scope>
</reference>
<organism evidence="2 3">
    <name type="scientific">Prunus mume</name>
    <name type="common">Japanese apricot</name>
    <name type="synonym">Armeniaca mume</name>
    <dbReference type="NCBI Taxonomy" id="102107"/>
    <lineage>
        <taxon>Eukaryota</taxon>
        <taxon>Viridiplantae</taxon>
        <taxon>Streptophyta</taxon>
        <taxon>Embryophyta</taxon>
        <taxon>Tracheophyta</taxon>
        <taxon>Spermatophyta</taxon>
        <taxon>Magnoliopsida</taxon>
        <taxon>eudicotyledons</taxon>
        <taxon>Gunneridae</taxon>
        <taxon>Pentapetalae</taxon>
        <taxon>rosids</taxon>
        <taxon>fabids</taxon>
        <taxon>Rosales</taxon>
        <taxon>Rosaceae</taxon>
        <taxon>Amygdaloideae</taxon>
        <taxon>Amygdaleae</taxon>
        <taxon>Prunus</taxon>
    </lineage>
</organism>
<keyword evidence="2" id="KW-1185">Reference proteome</keyword>
<dbReference type="Proteomes" id="UP000694861">
    <property type="component" value="Linkage group LG1"/>
</dbReference>
<dbReference type="InterPro" id="IPR050796">
    <property type="entry name" value="SCF_F-box_component"/>
</dbReference>
<proteinExistence type="predicted"/>
<dbReference type="PANTHER" id="PTHR31672">
    <property type="entry name" value="BNACNNG10540D PROTEIN"/>
    <property type="match status" value="1"/>
</dbReference>
<sequence length="172" mass="19626">MNTFTFGTHPLDSCINYLTQILKDIKGLYNYGFGYVSATNDYKVVVAAQLNGPNDISDRDHVEVFSLRANSWKKVQALILSNESNQSALSNKALHWLHTLLGPYGYTQVVIAFDLANEEFQEVMLPNFEEDRISLIKVEALLEGFLCAWGDEEPDFQCIEIWVMREYDVCES</sequence>
<protein>
    <submittedName>
        <fullName evidence="3">F-box protein CPR30</fullName>
    </submittedName>
</protein>
<reference evidence="2" key="1">
    <citation type="journal article" date="2012" name="Nat. Commun.">
        <title>The genome of Prunus mume.</title>
        <authorList>
            <person name="Zhang Q."/>
            <person name="Chen W."/>
            <person name="Sun L."/>
            <person name="Zhao F."/>
            <person name="Huang B."/>
            <person name="Yang W."/>
            <person name="Tao Y."/>
            <person name="Wang J."/>
            <person name="Yuan Z."/>
            <person name="Fan G."/>
            <person name="Xing Z."/>
            <person name="Han C."/>
            <person name="Pan H."/>
            <person name="Zhong X."/>
            <person name="Shi W."/>
            <person name="Liang X."/>
            <person name="Du D."/>
            <person name="Sun F."/>
            <person name="Xu Z."/>
            <person name="Hao R."/>
            <person name="Lv T."/>
            <person name="Lv Y."/>
            <person name="Zheng Z."/>
            <person name="Sun M."/>
            <person name="Luo L."/>
            <person name="Cai M."/>
            <person name="Gao Y."/>
            <person name="Wang J."/>
            <person name="Yin Y."/>
            <person name="Xu X."/>
            <person name="Cheng T."/>
            <person name="Wang J."/>
        </authorList>
    </citation>
    <scope>NUCLEOTIDE SEQUENCE [LARGE SCALE GENOMIC DNA]</scope>
</reference>
<dbReference type="Pfam" id="PF07734">
    <property type="entry name" value="FBA_1"/>
    <property type="match status" value="1"/>
</dbReference>